<keyword evidence="6" id="KW-0997">Cell inner membrane</keyword>
<dbReference type="InterPro" id="IPR006143">
    <property type="entry name" value="RND_pump_MFP"/>
</dbReference>
<dbReference type="EMBL" id="JBHRSJ010000016">
    <property type="protein sequence ID" value="MFC2972425.1"/>
    <property type="molecule type" value="Genomic_DNA"/>
</dbReference>
<proteinExistence type="inferred from homology"/>
<sequence length="419" mass="44935">MSEPSLNFSPRTARRWLFLGLALVAVALLAWWLWPAAGAKAPGGPHGPGGQGGGGPRGPFGDFGGPVPVRVAEVRQGDFPVELKAIGTVIAYNTVNVRARVSGQLVKVLFDEGQQVKAGDVLAVIDPRPYEIALQQAEGTLLQNRAQLKNAELDLTRYERLFAEDSVAKQTLDTQRALVAQLEGTVKSDQAAVGDARLNLEFTQVRAPIAGRLGLRQVDIGNLVTSSDTTPLVTITQTLPIAVSFTLPEGELPPVLERLRTGQRLAVEAWDRSERGKLAEGMLQSTDNQIDLTTGTLRLKARFENAAQTLFPNQFVNVRLRVDTRQQATLIPSAALQYGARGTFVYVVGNDSKVQQRTVVVGPSDGPTTLIEDGLALGERLVLEGIDRLREGSQVEVIDGKAASAEPVKPAQAPAKPNA</sequence>
<dbReference type="Gene3D" id="2.40.30.170">
    <property type="match status" value="1"/>
</dbReference>
<keyword evidence="7 9" id="KW-0175">Coiled coil</keyword>
<comment type="similarity">
    <text evidence="3">Belongs to the membrane fusion protein (MFP) (TC 8.A.1) family.</text>
</comment>
<keyword evidence="4" id="KW-0813">Transport</keyword>
<keyword evidence="16" id="KW-1185">Reference proteome</keyword>
<dbReference type="InterPro" id="IPR058624">
    <property type="entry name" value="MdtA-like_HH"/>
</dbReference>
<evidence type="ECO:0000259" key="11">
    <source>
        <dbReference type="Pfam" id="PF25876"/>
    </source>
</evidence>
<feature type="domain" description="Multidrug resistance protein MdtA-like alpha-helical hairpin" evidence="11">
    <location>
        <begin position="134"/>
        <end position="203"/>
    </location>
</feature>
<protein>
    <submittedName>
        <fullName evidence="15">MdtA/MuxA family multidrug efflux RND transporter periplasmic adaptor subunit</fullName>
    </submittedName>
</protein>
<comment type="caution">
    <text evidence="15">The sequence shown here is derived from an EMBL/GenBank/DDBJ whole genome shotgun (WGS) entry which is preliminary data.</text>
</comment>
<feature type="region of interest" description="Disordered" evidence="10">
    <location>
        <begin position="400"/>
        <end position="419"/>
    </location>
</feature>
<name>A0ABV7AT09_9GAMM</name>
<dbReference type="RefSeq" id="WP_377814061.1">
    <property type="nucleotide sequence ID" value="NZ_JBHRSJ010000016.1"/>
</dbReference>
<dbReference type="Pfam" id="PF25876">
    <property type="entry name" value="HH_MFP_RND"/>
    <property type="match status" value="1"/>
</dbReference>
<evidence type="ECO:0000313" key="16">
    <source>
        <dbReference type="Proteomes" id="UP001595457"/>
    </source>
</evidence>
<evidence type="ECO:0000256" key="8">
    <source>
        <dbReference type="ARBA" id="ARBA00023136"/>
    </source>
</evidence>
<feature type="domain" description="Multidrug resistance protein MdtA-like C-terminal permuted SH3" evidence="14">
    <location>
        <begin position="327"/>
        <end position="388"/>
    </location>
</feature>
<reference evidence="16" key="1">
    <citation type="journal article" date="2019" name="Int. J. Syst. Evol. Microbiol.">
        <title>The Global Catalogue of Microorganisms (GCM) 10K type strain sequencing project: providing services to taxonomists for standard genome sequencing and annotation.</title>
        <authorList>
            <consortium name="The Broad Institute Genomics Platform"/>
            <consortium name="The Broad Institute Genome Sequencing Center for Infectious Disease"/>
            <person name="Wu L."/>
            <person name="Ma J."/>
        </authorList>
    </citation>
    <scope>NUCLEOTIDE SEQUENCE [LARGE SCALE GENOMIC DNA]</scope>
    <source>
        <strain evidence="16">KCTC 62195</strain>
    </source>
</reference>
<evidence type="ECO:0000259" key="12">
    <source>
        <dbReference type="Pfam" id="PF25917"/>
    </source>
</evidence>
<dbReference type="Pfam" id="PF25917">
    <property type="entry name" value="BSH_RND"/>
    <property type="match status" value="1"/>
</dbReference>
<dbReference type="PANTHER" id="PTHR30469:SF12">
    <property type="entry name" value="MULTIDRUG RESISTANCE PROTEIN MDTA"/>
    <property type="match status" value="1"/>
</dbReference>
<evidence type="ECO:0000313" key="15">
    <source>
        <dbReference type="EMBL" id="MFC2972425.1"/>
    </source>
</evidence>
<evidence type="ECO:0000259" key="14">
    <source>
        <dbReference type="Pfam" id="PF25967"/>
    </source>
</evidence>
<dbReference type="Gene3D" id="1.10.287.470">
    <property type="entry name" value="Helix hairpin bin"/>
    <property type="match status" value="1"/>
</dbReference>
<keyword evidence="8" id="KW-0472">Membrane</keyword>
<dbReference type="Proteomes" id="UP001595457">
    <property type="component" value="Unassembled WGS sequence"/>
</dbReference>
<evidence type="ECO:0000256" key="6">
    <source>
        <dbReference type="ARBA" id="ARBA00022519"/>
    </source>
</evidence>
<comment type="subcellular location">
    <subcellularLocation>
        <location evidence="1">Cell inner membrane</location>
    </subcellularLocation>
    <subcellularLocation>
        <location evidence="2">Membrane</location>
        <topology evidence="2">Lipid-anchor</topology>
    </subcellularLocation>
</comment>
<feature type="domain" description="Multidrug resistance protein MdtA-like barrel-sandwich hybrid" evidence="12">
    <location>
        <begin position="93"/>
        <end position="236"/>
    </location>
</feature>
<evidence type="ECO:0000256" key="1">
    <source>
        <dbReference type="ARBA" id="ARBA00004533"/>
    </source>
</evidence>
<evidence type="ECO:0000256" key="5">
    <source>
        <dbReference type="ARBA" id="ARBA00022475"/>
    </source>
</evidence>
<evidence type="ECO:0000256" key="2">
    <source>
        <dbReference type="ARBA" id="ARBA00004635"/>
    </source>
</evidence>
<dbReference type="Pfam" id="PF25967">
    <property type="entry name" value="RND-MFP_C"/>
    <property type="match status" value="1"/>
</dbReference>
<dbReference type="Pfam" id="PF25944">
    <property type="entry name" value="Beta-barrel_RND"/>
    <property type="match status" value="1"/>
</dbReference>
<dbReference type="InterPro" id="IPR058626">
    <property type="entry name" value="MdtA-like_b-barrel"/>
</dbReference>
<organism evidence="15 16">
    <name type="scientific">Azotobacter bryophylli</name>
    <dbReference type="NCBI Taxonomy" id="1986537"/>
    <lineage>
        <taxon>Bacteria</taxon>
        <taxon>Pseudomonadati</taxon>
        <taxon>Pseudomonadota</taxon>
        <taxon>Gammaproteobacteria</taxon>
        <taxon>Pseudomonadales</taxon>
        <taxon>Pseudomonadaceae</taxon>
        <taxon>Azotobacter</taxon>
    </lineage>
</organism>
<evidence type="ECO:0000256" key="3">
    <source>
        <dbReference type="ARBA" id="ARBA00009477"/>
    </source>
</evidence>
<dbReference type="NCBIfam" id="NF008589">
    <property type="entry name" value="PRK11556.1"/>
    <property type="match status" value="1"/>
</dbReference>
<accession>A0ABV7AT09</accession>
<evidence type="ECO:0000259" key="13">
    <source>
        <dbReference type="Pfam" id="PF25944"/>
    </source>
</evidence>
<keyword evidence="5" id="KW-1003">Cell membrane</keyword>
<evidence type="ECO:0000256" key="10">
    <source>
        <dbReference type="SAM" id="MobiDB-lite"/>
    </source>
</evidence>
<dbReference type="InterPro" id="IPR058625">
    <property type="entry name" value="MdtA-like_BSH"/>
</dbReference>
<feature type="coiled-coil region" evidence="9">
    <location>
        <begin position="134"/>
        <end position="161"/>
    </location>
</feature>
<evidence type="ECO:0000256" key="4">
    <source>
        <dbReference type="ARBA" id="ARBA00022448"/>
    </source>
</evidence>
<evidence type="ECO:0000256" key="9">
    <source>
        <dbReference type="SAM" id="Coils"/>
    </source>
</evidence>
<gene>
    <name evidence="15" type="ORF">ACFOJE_09420</name>
</gene>
<dbReference type="InterPro" id="IPR058627">
    <property type="entry name" value="MdtA-like_C"/>
</dbReference>
<dbReference type="PANTHER" id="PTHR30469">
    <property type="entry name" value="MULTIDRUG RESISTANCE PROTEIN MDTA"/>
    <property type="match status" value="1"/>
</dbReference>
<dbReference type="Gene3D" id="2.40.50.100">
    <property type="match status" value="1"/>
</dbReference>
<feature type="domain" description="Multidrug resistance protein MdtA-like beta-barrel" evidence="13">
    <location>
        <begin position="240"/>
        <end position="324"/>
    </location>
</feature>
<evidence type="ECO:0000256" key="7">
    <source>
        <dbReference type="ARBA" id="ARBA00023054"/>
    </source>
</evidence>
<dbReference type="Gene3D" id="2.40.420.20">
    <property type="match status" value="1"/>
</dbReference>
<dbReference type="SUPFAM" id="SSF111369">
    <property type="entry name" value="HlyD-like secretion proteins"/>
    <property type="match status" value="1"/>
</dbReference>
<dbReference type="NCBIfam" id="TIGR01730">
    <property type="entry name" value="RND_mfp"/>
    <property type="match status" value="1"/>
</dbReference>